<evidence type="ECO:0000256" key="9">
    <source>
        <dbReference type="SAM" id="MobiDB-lite"/>
    </source>
</evidence>
<dbReference type="PRINTS" id="PR00056">
    <property type="entry name" value="HSFDOMAIN"/>
</dbReference>
<keyword evidence="6" id="KW-0539">Nucleus</keyword>
<comment type="subcellular location">
    <subcellularLocation>
        <location evidence="1">Nucleus</location>
    </subcellularLocation>
</comment>
<evidence type="ECO:0000256" key="3">
    <source>
        <dbReference type="ARBA" id="ARBA00023015"/>
    </source>
</evidence>
<evidence type="ECO:0000256" key="8">
    <source>
        <dbReference type="RuleBase" id="RU004020"/>
    </source>
</evidence>
<dbReference type="Proteomes" id="UP000629468">
    <property type="component" value="Unassembled WGS sequence"/>
</dbReference>
<dbReference type="AlphaFoldDB" id="A0A8H7F6X2"/>
<feature type="region of interest" description="Disordered" evidence="9">
    <location>
        <begin position="609"/>
        <end position="680"/>
    </location>
</feature>
<feature type="compositionally biased region" description="Basic and acidic residues" evidence="9">
    <location>
        <begin position="330"/>
        <end position="339"/>
    </location>
</feature>
<dbReference type="GO" id="GO:0043565">
    <property type="term" value="F:sequence-specific DNA binding"/>
    <property type="evidence" value="ECO:0007669"/>
    <property type="project" value="InterPro"/>
</dbReference>
<feature type="compositionally biased region" description="Polar residues" evidence="9">
    <location>
        <begin position="478"/>
        <end position="487"/>
    </location>
</feature>
<name>A0A8H7F6X2_AGABI</name>
<keyword evidence="5" id="KW-0804">Transcription</keyword>
<evidence type="ECO:0000256" key="5">
    <source>
        <dbReference type="ARBA" id="ARBA00023163"/>
    </source>
</evidence>
<dbReference type="PANTHER" id="PTHR10015:SF427">
    <property type="entry name" value="HEAT SHOCK FACTOR PROTEIN"/>
    <property type="match status" value="1"/>
</dbReference>
<evidence type="ECO:0000256" key="1">
    <source>
        <dbReference type="ARBA" id="ARBA00004123"/>
    </source>
</evidence>
<keyword evidence="4" id="KW-0238">DNA-binding</keyword>
<dbReference type="PANTHER" id="PTHR10015">
    <property type="entry name" value="HEAT SHOCK TRANSCRIPTION FACTOR"/>
    <property type="match status" value="1"/>
</dbReference>
<evidence type="ECO:0000256" key="6">
    <source>
        <dbReference type="ARBA" id="ARBA00023242"/>
    </source>
</evidence>
<dbReference type="EMBL" id="JABXXO010000004">
    <property type="protein sequence ID" value="KAF7778951.1"/>
    <property type="molecule type" value="Genomic_DNA"/>
</dbReference>
<evidence type="ECO:0000313" key="11">
    <source>
        <dbReference type="EMBL" id="KAF7778951.1"/>
    </source>
</evidence>
<dbReference type="Pfam" id="PF00447">
    <property type="entry name" value="HSF_DNA-bind"/>
    <property type="match status" value="1"/>
</dbReference>
<protein>
    <recommendedName>
        <fullName evidence="10">HSF-type DNA-binding domain-containing protein</fullName>
    </recommendedName>
</protein>
<dbReference type="GO" id="GO:0003700">
    <property type="term" value="F:DNA-binding transcription factor activity"/>
    <property type="evidence" value="ECO:0007669"/>
    <property type="project" value="InterPro"/>
</dbReference>
<feature type="compositionally biased region" description="Gly residues" evidence="9">
    <location>
        <begin position="419"/>
        <end position="429"/>
    </location>
</feature>
<evidence type="ECO:0000259" key="10">
    <source>
        <dbReference type="SMART" id="SM00415"/>
    </source>
</evidence>
<comment type="similarity">
    <text evidence="2 8">Belongs to the HSF family.</text>
</comment>
<dbReference type="Gene3D" id="1.10.10.10">
    <property type="entry name" value="Winged helix-like DNA-binding domain superfamily/Winged helix DNA-binding domain"/>
    <property type="match status" value="1"/>
</dbReference>
<dbReference type="InterPro" id="IPR000232">
    <property type="entry name" value="HSF_DNA-bd"/>
</dbReference>
<dbReference type="InterPro" id="IPR036388">
    <property type="entry name" value="WH-like_DNA-bd_sf"/>
</dbReference>
<organism evidence="11 12">
    <name type="scientific">Agaricus bisporus var. burnettii</name>
    <dbReference type="NCBI Taxonomy" id="192524"/>
    <lineage>
        <taxon>Eukaryota</taxon>
        <taxon>Fungi</taxon>
        <taxon>Dikarya</taxon>
        <taxon>Basidiomycota</taxon>
        <taxon>Agaricomycotina</taxon>
        <taxon>Agaricomycetes</taxon>
        <taxon>Agaricomycetidae</taxon>
        <taxon>Agaricales</taxon>
        <taxon>Agaricineae</taxon>
        <taxon>Agaricaceae</taxon>
        <taxon>Agaricus</taxon>
    </lineage>
</organism>
<evidence type="ECO:0000256" key="2">
    <source>
        <dbReference type="ARBA" id="ARBA00006403"/>
    </source>
</evidence>
<dbReference type="InterPro" id="IPR036390">
    <property type="entry name" value="WH_DNA-bd_sf"/>
</dbReference>
<feature type="region of interest" description="Disordered" evidence="9">
    <location>
        <begin position="133"/>
        <end position="164"/>
    </location>
</feature>
<reference evidence="11 12" key="1">
    <citation type="journal article" name="Sci. Rep.">
        <title>Telomere-to-telomere assembled and centromere annotated genomes of the two main subspecies of the button mushroom Agaricus bisporus reveal especially polymorphic chromosome ends.</title>
        <authorList>
            <person name="Sonnenberg A.S.M."/>
            <person name="Sedaghat-Telgerd N."/>
            <person name="Lavrijssen B."/>
            <person name="Ohm R.A."/>
            <person name="Hendrickx P.M."/>
            <person name="Scholtmeijer K."/>
            <person name="Baars J.J.P."/>
            <person name="van Peer A."/>
        </authorList>
    </citation>
    <scope>NUCLEOTIDE SEQUENCE [LARGE SCALE GENOMIC DNA]</scope>
    <source>
        <strain evidence="11 12">H119_p4</strain>
    </source>
</reference>
<feature type="compositionally biased region" description="Acidic residues" evidence="9">
    <location>
        <begin position="621"/>
        <end position="634"/>
    </location>
</feature>
<feature type="region of interest" description="Disordered" evidence="9">
    <location>
        <begin position="316"/>
        <end position="355"/>
    </location>
</feature>
<accession>A0A8H7F6X2</accession>
<keyword evidence="3" id="KW-0805">Transcription regulation</keyword>
<dbReference type="GO" id="GO:0005634">
    <property type="term" value="C:nucleus"/>
    <property type="evidence" value="ECO:0007669"/>
    <property type="project" value="UniProtKB-SubCell"/>
</dbReference>
<comment type="caution">
    <text evidence="11">The sequence shown here is derived from an EMBL/GenBank/DDBJ whole genome shotgun (WGS) entry which is preliminary data.</text>
</comment>
<dbReference type="SUPFAM" id="SSF46785">
    <property type="entry name" value="Winged helix' DNA-binding domain"/>
    <property type="match status" value="1"/>
</dbReference>
<comment type="subunit">
    <text evidence="7">Homotrimer. Homotrimerization increases the affinity of HSF1 to DNA. Interacts with transcriptional coregulator SSA1 on chromatin.</text>
</comment>
<feature type="compositionally biased region" description="Low complexity" evidence="9">
    <location>
        <begin position="238"/>
        <end position="247"/>
    </location>
</feature>
<feature type="compositionally biased region" description="Low complexity" evidence="9">
    <location>
        <begin position="430"/>
        <end position="451"/>
    </location>
</feature>
<feature type="region of interest" description="Disordered" evidence="9">
    <location>
        <begin position="238"/>
        <end position="301"/>
    </location>
</feature>
<gene>
    <name evidence="11" type="ORF">Agabi119p4_3296</name>
</gene>
<feature type="domain" description="HSF-type DNA-binding" evidence="10">
    <location>
        <begin position="23"/>
        <end position="128"/>
    </location>
</feature>
<proteinExistence type="inferred from homology"/>
<evidence type="ECO:0000256" key="4">
    <source>
        <dbReference type="ARBA" id="ARBA00023125"/>
    </source>
</evidence>
<evidence type="ECO:0000256" key="7">
    <source>
        <dbReference type="ARBA" id="ARBA00062171"/>
    </source>
</evidence>
<evidence type="ECO:0000313" key="12">
    <source>
        <dbReference type="Proteomes" id="UP000629468"/>
    </source>
</evidence>
<dbReference type="SMART" id="SM00415">
    <property type="entry name" value="HSF"/>
    <property type="match status" value="1"/>
</dbReference>
<dbReference type="FunFam" id="1.10.10.10:FF:000027">
    <property type="entry name" value="Heat shock transcription factor 1"/>
    <property type="match status" value="1"/>
</dbReference>
<sequence>MASESHLALARLPSHVPRAARQIVPAFLQKLYQMVNDDKDRDLICWSDAGDSFFVLDHERFAREVLGHWFKHQRFSSFVRQLNMYGFHKIPHLQQGVLRSDSDTEYWNFSHPNFRRDQPDLLCLIQRKKQSTAAPQDGVVNLRDPNTPTSNVPDAPSSPSPTLSLTQGQLLDMHSILQGIAAIKRHQTTISSELTELKQNNQLLYSESLVARNKLQKQQELIDRILKFLAGVFGNSAHAGSNSSGNGHHSKRNASSDELDDLMRGSDANRAVIPRRRQSSTGRLMIEGAKVSEGSGKPGIVEVEDIREDDDAYAVETPISIPSPSPSESAIRETKDRPDSTPTAPPPPVLDRALTPTHHHNNFEINQSWTNALGGRNGIPNDQLTHLLAVLAQNNNNSTTTGIDEPLVGFEHGEDLGLGFEGGDFGGQGVVQPGQIQAGQSSSSSTGNQLTFPPPPTPGGFDFASFLQNLSPPPSDGLPQQQQSHSGLSPFGLLQDSLHHSLNDESGGGLVTLDSPPPPPHVDDIHGSLIERQVRSTKEVEKEVGEMDRQMKNWIEQLGPILGSAEGGGVGDVTVGGGGGGVPVNATTTTTAAEGLDELDFDSILRDMNISTSQPTHGEDESGFGEEDEEEEEGAATTLTSNGNGNGSRKRKSDVMNMVMDDDEDEDGVTTRGGKTKRRK</sequence>
<feature type="region of interest" description="Disordered" evidence="9">
    <location>
        <begin position="419"/>
        <end position="525"/>
    </location>
</feature>